<dbReference type="InterPro" id="IPR001611">
    <property type="entry name" value="Leu-rich_rpt"/>
</dbReference>
<feature type="compositionally biased region" description="Acidic residues" evidence="4">
    <location>
        <begin position="337"/>
        <end position="362"/>
    </location>
</feature>
<reference evidence="5 6" key="1">
    <citation type="journal article" date="2018" name="Nat. Ecol. Evol.">
        <title>Pezizomycetes genomes reveal the molecular basis of ectomycorrhizal truffle lifestyle.</title>
        <authorList>
            <person name="Murat C."/>
            <person name="Payen T."/>
            <person name="Noel B."/>
            <person name="Kuo A."/>
            <person name="Morin E."/>
            <person name="Chen J."/>
            <person name="Kohler A."/>
            <person name="Krizsan K."/>
            <person name="Balestrini R."/>
            <person name="Da Silva C."/>
            <person name="Montanini B."/>
            <person name="Hainaut M."/>
            <person name="Levati E."/>
            <person name="Barry K.W."/>
            <person name="Belfiori B."/>
            <person name="Cichocki N."/>
            <person name="Clum A."/>
            <person name="Dockter R.B."/>
            <person name="Fauchery L."/>
            <person name="Guy J."/>
            <person name="Iotti M."/>
            <person name="Le Tacon F."/>
            <person name="Lindquist E.A."/>
            <person name="Lipzen A."/>
            <person name="Malagnac F."/>
            <person name="Mello A."/>
            <person name="Molinier V."/>
            <person name="Miyauchi S."/>
            <person name="Poulain J."/>
            <person name="Riccioni C."/>
            <person name="Rubini A."/>
            <person name="Sitrit Y."/>
            <person name="Splivallo R."/>
            <person name="Traeger S."/>
            <person name="Wang M."/>
            <person name="Zifcakova L."/>
            <person name="Wipf D."/>
            <person name="Zambonelli A."/>
            <person name="Paolocci F."/>
            <person name="Nowrousian M."/>
            <person name="Ottonello S."/>
            <person name="Baldrian P."/>
            <person name="Spatafora J.W."/>
            <person name="Henrissat B."/>
            <person name="Nagy L.G."/>
            <person name="Aury J.M."/>
            <person name="Wincker P."/>
            <person name="Grigoriev I.V."/>
            <person name="Bonfante P."/>
            <person name="Martin F.M."/>
        </authorList>
    </citation>
    <scope>NUCLEOTIDE SEQUENCE [LARGE SCALE GENOMIC DNA]</scope>
    <source>
        <strain evidence="5 6">RN42</strain>
    </source>
</reference>
<protein>
    <submittedName>
        <fullName evidence="5">RNI-like protein</fullName>
    </submittedName>
</protein>
<evidence type="ECO:0000256" key="2">
    <source>
        <dbReference type="ARBA" id="ARBA00022614"/>
    </source>
</evidence>
<sequence length="401" mass="43690">MSDKIFSLEGKGLKLDTADDITPHLAPLLTNDAVEEVRIAGNTLGVGACAALGNALSTKEHLRHAAFADIFTSRLREEIPDALHALLPPLLNCKNLHTIDLSDNAFGKLCEQPLIDFLSKHTPLRHLLLNNNGLGPSAGANIAGALDELATRKKEAGAPELETIICGRNRLENGSMEAWAKMVSSHGKIKTIKMVQNGIRQEGIEDFIRNGLVNCPELEILDLQDNTFTHQGASALADVLPTWKVLRELGVGDCLLSARGGRAVARALAKGQNKGLKTIRLQYNDLTLPSVERLSKTIKEGHLPELEKLELNGNKFSEDDEVVVLLRELLGDDGLDSLSDLEELDSDDEEEEEEELSEDEGREDVVKKAQQDENADVAPEKDKAVDDLADKLAETSVSDKK</sequence>
<evidence type="ECO:0000256" key="1">
    <source>
        <dbReference type="ARBA" id="ARBA00022468"/>
    </source>
</evidence>
<name>A0A3N4IPI7_ASCIM</name>
<evidence type="ECO:0000313" key="6">
    <source>
        <dbReference type="Proteomes" id="UP000275078"/>
    </source>
</evidence>
<dbReference type="AlphaFoldDB" id="A0A3N4IPI7"/>
<evidence type="ECO:0000313" key="5">
    <source>
        <dbReference type="EMBL" id="RPA88103.1"/>
    </source>
</evidence>
<keyword evidence="1" id="KW-0343">GTPase activation</keyword>
<keyword evidence="2" id="KW-0433">Leucine-rich repeat</keyword>
<dbReference type="EMBL" id="ML119645">
    <property type="protein sequence ID" value="RPA88103.1"/>
    <property type="molecule type" value="Genomic_DNA"/>
</dbReference>
<keyword evidence="6" id="KW-1185">Reference proteome</keyword>
<dbReference type="InterPro" id="IPR032675">
    <property type="entry name" value="LRR_dom_sf"/>
</dbReference>
<dbReference type="Gene3D" id="3.80.10.10">
    <property type="entry name" value="Ribonuclease Inhibitor"/>
    <property type="match status" value="1"/>
</dbReference>
<dbReference type="Pfam" id="PF13516">
    <property type="entry name" value="LRR_6"/>
    <property type="match status" value="1"/>
</dbReference>
<feature type="compositionally biased region" description="Basic and acidic residues" evidence="4">
    <location>
        <begin position="378"/>
        <end position="401"/>
    </location>
</feature>
<dbReference type="OrthoDB" id="184583at2759"/>
<dbReference type="SMART" id="SM00368">
    <property type="entry name" value="LRR_RI"/>
    <property type="match status" value="6"/>
</dbReference>
<dbReference type="PANTHER" id="PTHR24113:SF12">
    <property type="entry name" value="RAN GTPASE-ACTIVATING PROTEIN 1"/>
    <property type="match status" value="1"/>
</dbReference>
<proteinExistence type="predicted"/>
<dbReference type="GO" id="GO:0031267">
    <property type="term" value="F:small GTPase binding"/>
    <property type="evidence" value="ECO:0007669"/>
    <property type="project" value="TreeGrafter"/>
</dbReference>
<evidence type="ECO:0000256" key="4">
    <source>
        <dbReference type="SAM" id="MobiDB-lite"/>
    </source>
</evidence>
<dbReference type="InterPro" id="IPR027038">
    <property type="entry name" value="RanGap"/>
</dbReference>
<dbReference type="Proteomes" id="UP000275078">
    <property type="component" value="Unassembled WGS sequence"/>
</dbReference>
<keyword evidence="3" id="KW-0677">Repeat</keyword>
<dbReference type="GO" id="GO:0048471">
    <property type="term" value="C:perinuclear region of cytoplasm"/>
    <property type="evidence" value="ECO:0007669"/>
    <property type="project" value="TreeGrafter"/>
</dbReference>
<dbReference type="STRING" id="1160509.A0A3N4IPI7"/>
<dbReference type="GO" id="GO:0005096">
    <property type="term" value="F:GTPase activator activity"/>
    <property type="evidence" value="ECO:0007669"/>
    <property type="project" value="UniProtKB-KW"/>
</dbReference>
<dbReference type="GO" id="GO:0005634">
    <property type="term" value="C:nucleus"/>
    <property type="evidence" value="ECO:0007669"/>
    <property type="project" value="TreeGrafter"/>
</dbReference>
<dbReference type="SUPFAM" id="SSF52047">
    <property type="entry name" value="RNI-like"/>
    <property type="match status" value="1"/>
</dbReference>
<feature type="region of interest" description="Disordered" evidence="4">
    <location>
        <begin position="337"/>
        <end position="401"/>
    </location>
</feature>
<evidence type="ECO:0000256" key="3">
    <source>
        <dbReference type="ARBA" id="ARBA00022737"/>
    </source>
</evidence>
<dbReference type="CDD" id="cd00116">
    <property type="entry name" value="LRR_RI"/>
    <property type="match status" value="1"/>
</dbReference>
<dbReference type="GO" id="GO:0006913">
    <property type="term" value="P:nucleocytoplasmic transport"/>
    <property type="evidence" value="ECO:0007669"/>
    <property type="project" value="TreeGrafter"/>
</dbReference>
<dbReference type="PANTHER" id="PTHR24113">
    <property type="entry name" value="RAN GTPASE-ACTIVATING PROTEIN 1"/>
    <property type="match status" value="1"/>
</dbReference>
<gene>
    <name evidence="5" type="ORF">BJ508DRAFT_409997</name>
</gene>
<organism evidence="5 6">
    <name type="scientific">Ascobolus immersus RN42</name>
    <dbReference type="NCBI Taxonomy" id="1160509"/>
    <lineage>
        <taxon>Eukaryota</taxon>
        <taxon>Fungi</taxon>
        <taxon>Dikarya</taxon>
        <taxon>Ascomycota</taxon>
        <taxon>Pezizomycotina</taxon>
        <taxon>Pezizomycetes</taxon>
        <taxon>Pezizales</taxon>
        <taxon>Ascobolaceae</taxon>
        <taxon>Ascobolus</taxon>
    </lineage>
</organism>
<accession>A0A3N4IPI7</accession>
<dbReference type="GO" id="GO:0005829">
    <property type="term" value="C:cytosol"/>
    <property type="evidence" value="ECO:0007669"/>
    <property type="project" value="TreeGrafter"/>
</dbReference>